<dbReference type="RefSeq" id="WP_382431152.1">
    <property type="nucleotide sequence ID" value="NZ_JBHSHJ010000003.1"/>
</dbReference>
<evidence type="ECO:0008006" key="3">
    <source>
        <dbReference type="Google" id="ProtNLM"/>
    </source>
</evidence>
<reference evidence="2" key="1">
    <citation type="journal article" date="2019" name="Int. J. Syst. Evol. Microbiol.">
        <title>The Global Catalogue of Microorganisms (GCM) 10K type strain sequencing project: providing services to taxonomists for standard genome sequencing and annotation.</title>
        <authorList>
            <consortium name="The Broad Institute Genomics Platform"/>
            <consortium name="The Broad Institute Genome Sequencing Center for Infectious Disease"/>
            <person name="Wu L."/>
            <person name="Ma J."/>
        </authorList>
    </citation>
    <scope>NUCLEOTIDE SEQUENCE [LARGE SCALE GENOMIC DNA]</scope>
    <source>
        <strain evidence="2">CCUG 49452</strain>
    </source>
</reference>
<accession>A0ABV9QD20</accession>
<evidence type="ECO:0000313" key="1">
    <source>
        <dbReference type="EMBL" id="MFC4788589.1"/>
    </source>
</evidence>
<dbReference type="EMBL" id="JBHSHJ010000003">
    <property type="protein sequence ID" value="MFC4788589.1"/>
    <property type="molecule type" value="Genomic_DNA"/>
</dbReference>
<dbReference type="Proteomes" id="UP001596001">
    <property type="component" value="Unassembled WGS sequence"/>
</dbReference>
<keyword evidence="2" id="KW-1185">Reference proteome</keyword>
<evidence type="ECO:0000313" key="2">
    <source>
        <dbReference type="Proteomes" id="UP001596001"/>
    </source>
</evidence>
<comment type="caution">
    <text evidence="1">The sequence shown here is derived from an EMBL/GenBank/DDBJ whole genome shotgun (WGS) entry which is preliminary data.</text>
</comment>
<sequence>MRYAIVNNGFVVNVVESDEFHAAECRWIPSGTASIGDIYDGSKFTKPTKSVLFADLVEAARAALFNEYNARVQTLASGYSQYERESWPIQTAEATAYTTDPQAVTPWLDAASAARGIDKAELAARVLTMDTAYRQIHGALTGHRQKLWDQIAVAQTAEDIAAIDVTVGWPALKRSF</sequence>
<proteinExistence type="predicted"/>
<organism evidence="1 2">
    <name type="scientific">Giesbergeria sinuosa</name>
    <dbReference type="NCBI Taxonomy" id="80883"/>
    <lineage>
        <taxon>Bacteria</taxon>
        <taxon>Pseudomonadati</taxon>
        <taxon>Pseudomonadota</taxon>
        <taxon>Betaproteobacteria</taxon>
        <taxon>Burkholderiales</taxon>
        <taxon>Comamonadaceae</taxon>
        <taxon>Giesbergeria</taxon>
    </lineage>
</organism>
<name>A0ABV9QD20_9BURK</name>
<gene>
    <name evidence="1" type="ORF">ACFO6X_06270</name>
</gene>
<protein>
    <recommendedName>
        <fullName evidence="3">Tail fiber assembly protein</fullName>
    </recommendedName>
</protein>